<protein>
    <recommendedName>
        <fullName evidence="4">Tetratricopeptide TPR_2 repeat protein</fullName>
    </recommendedName>
</protein>
<dbReference type="STRING" id="517418.Ctha_2594"/>
<dbReference type="Proteomes" id="UP000001208">
    <property type="component" value="Chromosome"/>
</dbReference>
<accession>B3QY77</accession>
<feature type="region of interest" description="Disordered" evidence="1">
    <location>
        <begin position="146"/>
        <end position="254"/>
    </location>
</feature>
<dbReference type="HOGENOM" id="CLU_1092804_0_0_10"/>
<reference evidence="2 3" key="1">
    <citation type="submission" date="2008-06" db="EMBL/GenBank/DDBJ databases">
        <title>Complete sequence of Chloroherpeton thalassium ATCC 35110.</title>
        <authorList>
            <consortium name="US DOE Joint Genome Institute"/>
            <person name="Lucas S."/>
            <person name="Copeland A."/>
            <person name="Lapidus A."/>
            <person name="Glavina del Rio T."/>
            <person name="Dalin E."/>
            <person name="Tice H."/>
            <person name="Bruce D."/>
            <person name="Goodwin L."/>
            <person name="Pitluck S."/>
            <person name="Schmutz J."/>
            <person name="Larimer F."/>
            <person name="Land M."/>
            <person name="Hauser L."/>
            <person name="Kyrpides N."/>
            <person name="Mikhailova N."/>
            <person name="Liu Z."/>
            <person name="Li T."/>
            <person name="Zhao F."/>
            <person name="Overmann J."/>
            <person name="Bryant D.A."/>
            <person name="Richardson P."/>
        </authorList>
    </citation>
    <scope>NUCLEOTIDE SEQUENCE [LARGE SCALE GENOMIC DNA]</scope>
    <source>
        <strain evidence="3">ATCC 35110 / GB-78</strain>
    </source>
</reference>
<evidence type="ECO:0000256" key="1">
    <source>
        <dbReference type="SAM" id="MobiDB-lite"/>
    </source>
</evidence>
<dbReference type="RefSeq" id="WP_012501125.1">
    <property type="nucleotide sequence ID" value="NC_011026.1"/>
</dbReference>
<dbReference type="InterPro" id="IPR011990">
    <property type="entry name" value="TPR-like_helical_dom_sf"/>
</dbReference>
<feature type="compositionally biased region" description="Basic and acidic residues" evidence="1">
    <location>
        <begin position="220"/>
        <end position="236"/>
    </location>
</feature>
<proteinExistence type="predicted"/>
<dbReference type="eggNOG" id="COG0457">
    <property type="taxonomic scope" value="Bacteria"/>
</dbReference>
<dbReference type="Gene3D" id="1.25.40.10">
    <property type="entry name" value="Tetratricopeptide repeat domain"/>
    <property type="match status" value="1"/>
</dbReference>
<evidence type="ECO:0000313" key="3">
    <source>
        <dbReference type="Proteomes" id="UP000001208"/>
    </source>
</evidence>
<evidence type="ECO:0008006" key="4">
    <source>
        <dbReference type="Google" id="ProtNLM"/>
    </source>
</evidence>
<keyword evidence="3" id="KW-1185">Reference proteome</keyword>
<feature type="compositionally biased region" description="Low complexity" evidence="1">
    <location>
        <begin position="148"/>
        <end position="209"/>
    </location>
</feature>
<evidence type="ECO:0000313" key="2">
    <source>
        <dbReference type="EMBL" id="ACF15043.1"/>
    </source>
</evidence>
<name>B3QY77_CHLT3</name>
<dbReference type="KEGG" id="cts:Ctha_2594"/>
<dbReference type="AlphaFoldDB" id="B3QY77"/>
<dbReference type="SUPFAM" id="SSF48452">
    <property type="entry name" value="TPR-like"/>
    <property type="match status" value="1"/>
</dbReference>
<dbReference type="EMBL" id="CP001100">
    <property type="protein sequence ID" value="ACF15043.1"/>
    <property type="molecule type" value="Genomic_DNA"/>
</dbReference>
<gene>
    <name evidence="2" type="ordered locus">Ctha_2594</name>
</gene>
<feature type="compositionally biased region" description="Polar residues" evidence="1">
    <location>
        <begin position="210"/>
        <end position="219"/>
    </location>
</feature>
<organism evidence="2 3">
    <name type="scientific">Chloroherpeton thalassium (strain ATCC 35110 / GB-78)</name>
    <dbReference type="NCBI Taxonomy" id="517418"/>
    <lineage>
        <taxon>Bacteria</taxon>
        <taxon>Pseudomonadati</taxon>
        <taxon>Chlorobiota</taxon>
        <taxon>Chlorobiia</taxon>
        <taxon>Chlorobiales</taxon>
        <taxon>Chloroherpetonaceae</taxon>
        <taxon>Chloroherpeton</taxon>
    </lineage>
</organism>
<sequence length="254" mass="30076">MPAATAQYFDVREGNDAYNRAEYDKAKESYDKVVTEHPELLEQKEAIFNNGNVAFRQEKYDDAQARYEEIAANPKVDDKLRSEAYYNSGNTFYKKSEAAQQSSEKMKLMESALAQYKSALSLNPTDDEAKMNFEFTKKELDKLREQMKQNQQNQQNQKKQNQQKQQQQDQQKQDQQNQDQQKQDQQNQDQQQQDQQKNQDQQNQDQQNQAQPQPMQFSKKQAERLLDALKQDEKNMLKKYQQRPATVVKPEKDW</sequence>